<dbReference type="Proteomes" id="UP000001058">
    <property type="component" value="Unassembled WGS sequence"/>
</dbReference>
<protein>
    <submittedName>
        <fullName evidence="2">Uncharacterized protein</fullName>
    </submittedName>
</protein>
<feature type="region of interest" description="Disordered" evidence="1">
    <location>
        <begin position="617"/>
        <end position="642"/>
    </location>
</feature>
<keyword evidence="3" id="KW-1185">Reference proteome</keyword>
<dbReference type="InParanoid" id="D8TSH5"/>
<proteinExistence type="predicted"/>
<gene>
    <name evidence="2" type="ORF">VOLCADRAFT_89731</name>
</gene>
<evidence type="ECO:0000256" key="1">
    <source>
        <dbReference type="SAM" id="MobiDB-lite"/>
    </source>
</evidence>
<evidence type="ECO:0000313" key="3">
    <source>
        <dbReference type="Proteomes" id="UP000001058"/>
    </source>
</evidence>
<accession>D8TSH5</accession>
<dbReference type="GeneID" id="9618639"/>
<evidence type="ECO:0000313" key="2">
    <source>
        <dbReference type="EMBL" id="EFJ49373.1"/>
    </source>
</evidence>
<feature type="compositionally biased region" description="Gly residues" evidence="1">
    <location>
        <begin position="473"/>
        <end position="489"/>
    </location>
</feature>
<dbReference type="RefSeq" id="XP_002949354.1">
    <property type="nucleotide sequence ID" value="XM_002949308.1"/>
</dbReference>
<feature type="region of interest" description="Disordered" evidence="1">
    <location>
        <begin position="1123"/>
        <end position="1168"/>
    </location>
</feature>
<dbReference type="AlphaFoldDB" id="D8TSH5"/>
<dbReference type="EMBL" id="GL378335">
    <property type="protein sequence ID" value="EFJ49373.1"/>
    <property type="molecule type" value="Genomic_DNA"/>
</dbReference>
<feature type="compositionally biased region" description="Acidic residues" evidence="1">
    <location>
        <begin position="1147"/>
        <end position="1161"/>
    </location>
</feature>
<dbReference type="KEGG" id="vcn:VOLCADRAFT_89731"/>
<organism evidence="3">
    <name type="scientific">Volvox carteri f. nagariensis</name>
    <dbReference type="NCBI Taxonomy" id="3068"/>
    <lineage>
        <taxon>Eukaryota</taxon>
        <taxon>Viridiplantae</taxon>
        <taxon>Chlorophyta</taxon>
        <taxon>core chlorophytes</taxon>
        <taxon>Chlorophyceae</taxon>
        <taxon>CS clade</taxon>
        <taxon>Chlamydomonadales</taxon>
        <taxon>Volvocaceae</taxon>
        <taxon>Volvox</taxon>
    </lineage>
</organism>
<feature type="region of interest" description="Disordered" evidence="1">
    <location>
        <begin position="453"/>
        <end position="489"/>
    </location>
</feature>
<sequence>MAHAVGELPSLALQVFLDPALTDHHIAAAAAIFPAASRAVLHLPNWIHLPCNVYDSSGAVVTGTPLGRRSIAANAVRRAALLQIAEDGPEPPSWSAPSRLLALQRCLDPEGEAVAARNSGLDPDLRLYPDPDPDPPFLDPKQLVVYNTVVETAQREASAHASCWSYPASLVPPEEAVKGGGRSSSQALNAAERAAEREVVGAHRLPLDLAPLVLPAEREVQAPLAYLDLRCPVDLAGLVVEAGKMEGGGGGGTALTAGLTGLTAQQLRDGGQLAVLRQLTRLASLELWCCDVSGRMDASYWTSAAPQRIRRGLPALAAALTALTALVVRELVTQVEPPPPVAALAALPLLRSLTLELLYSTSADPWQEMAEMAEQLEEEGEGEGEGEEEEPAVTAAAAAAALDACISEDMLVLGPRASAIKRVIERHWRQLRAAAPLDLFSCFAPPHDRCGPRGAGDILSGDSGDSGDREQGNGNGLIRSGGGGGGGETGVAESSFASCGGGGGVAATVPTHGSLTHLDVTFLGVGLLPGAWHGICHLAGSLTRLALRVGRSPREERLIANLLSRYPGRWPPGSFSVPGPGPALDALPHLRHLMLDVPLEPDLAASLVARELGTLQGAEQQRDGAQQQTQPQQQPQQPQRLFPPRRQGQLARLPALETLSLVGMWSEASSTSFGKSTAVAAESGAASASSVAYGNHMSPPPSPSWPERGVAAPAAPVAVAVALRTLHLEGDLRHLVSDMAAGVLCATRVVDLRLAHRPAGRATQWSEGKVSGGKVSGGNQLHSCSGGDAGIDSGMLQGRLPLQWALVPPGLQALELEGFDVQGHVGDDDDAGRNVGSSATDAPCRGRGGLCSLERLRLRHCVVALDGVYDSPLTEVAVQACWLTTIKGGGMRFAASSSTVAAVPAVTAVTAAAPSVKPLPPWDVAGQLQLLCQQPWAPRLLRLDVQLVRLPYNLAFSPLDTLFSLSQRLLPSPDSAAATPCYPGSRPEPESFISGSGTGFRSVCTARLHSLEHLSITWELAALSGRVGALQQRTTVTPTTVAVRQLRVPRAGLTVELAAHWVAALSPSLRSLELWLADEAQEEPLSVDSCCGPWLLRHRNLRRLRLVLLVSCDRGAARGSAAAQCAGSRSSNEAGWDMSRGNSNSDQGEDGEDDNDDEEEQQQQQQMEGCVKGYSGRVGEASRAARGSCGGCSGYGFGAAAADPPSRPEEPRVASAWAHAELADLLMTCMPYCQCQAVQIRLD</sequence>
<reference evidence="2 3" key="1">
    <citation type="journal article" date="2010" name="Science">
        <title>Genomic analysis of organismal complexity in the multicellular green alga Volvox carteri.</title>
        <authorList>
            <person name="Prochnik S.E."/>
            <person name="Umen J."/>
            <person name="Nedelcu A.M."/>
            <person name="Hallmann A."/>
            <person name="Miller S.M."/>
            <person name="Nishii I."/>
            <person name="Ferris P."/>
            <person name="Kuo A."/>
            <person name="Mitros T."/>
            <person name="Fritz-Laylin L.K."/>
            <person name="Hellsten U."/>
            <person name="Chapman J."/>
            <person name="Simakov O."/>
            <person name="Rensing S.A."/>
            <person name="Terry A."/>
            <person name="Pangilinan J."/>
            <person name="Kapitonov V."/>
            <person name="Jurka J."/>
            <person name="Salamov A."/>
            <person name="Shapiro H."/>
            <person name="Schmutz J."/>
            <person name="Grimwood J."/>
            <person name="Lindquist E."/>
            <person name="Lucas S."/>
            <person name="Grigoriev I.V."/>
            <person name="Schmitt R."/>
            <person name="Kirk D."/>
            <person name="Rokhsar D.S."/>
        </authorList>
    </citation>
    <scope>NUCLEOTIDE SEQUENCE [LARGE SCALE GENOMIC DNA]</scope>
    <source>
        <strain evidence="3">f. Nagariensis / Eve</strain>
    </source>
</reference>
<name>D8TSH5_VOLCA</name>
<dbReference type="OrthoDB" id="542064at2759"/>